<dbReference type="PANTHER" id="PTHR12268">
    <property type="entry name" value="E3 UBIQUITIN-PROTEIN LIGASE KCMF1"/>
    <property type="match status" value="1"/>
</dbReference>
<keyword evidence="4" id="KW-0206">Cytoskeleton</keyword>
<dbReference type="Proteomes" id="UP001519460">
    <property type="component" value="Unassembled WGS sequence"/>
</dbReference>
<feature type="compositionally biased region" description="Low complexity" evidence="6">
    <location>
        <begin position="290"/>
        <end position="309"/>
    </location>
</feature>
<sequence>MNVAGNEILRQANAPDAQLLRQRQEAINKRWKALCTEVFDRQKYSGRPEEGSVKTSEFTDDMDELFFWIDETENILGSTLKLDTQYLSELLEKVKDREDEVPSRQQSLNAINANGGRMLHQDSMSAEDRENIQRDLENLNHRWTKVVSEIPEYVDKVTQRLQQLRALQGEANEVQGWLETTRELLETQVSPPGSLTSPDENDSVVVDPQTTQFAIQTRGVNVKRINATYRKLSEGSEEQEVDVPAKLTEQVDAINRDWAEVQRLADHLQPHEDSEVNEVMAQVKAEVNQSSPPATATSPLATSPTTTSPWPDFDKSVHELREWLTLLEDLLISQRVTVCDVKEIEQILASQKSLLQDMESRRPQLDEVLTTADKLQQDASNDNDRRAVREQVTSLRQHWDAALGRAERRKTQLDDMLLECRQFHQNYADLERWLAQVEDELDARPIRPESPQQVDTLIKQHQALQEEVDSHQAVVDGLRKMAEKLIEEYSEDDTRNARTQLERLSNRWSRLLNRQVENIDGCVGGLLAVEVDASTGATLRAYDASSAPERAVDRHAYHPVPRDFKLVYQGSAYRDS</sequence>
<organism evidence="7 8">
    <name type="scientific">Batillaria attramentaria</name>
    <dbReference type="NCBI Taxonomy" id="370345"/>
    <lineage>
        <taxon>Eukaryota</taxon>
        <taxon>Metazoa</taxon>
        <taxon>Spiralia</taxon>
        <taxon>Lophotrochozoa</taxon>
        <taxon>Mollusca</taxon>
        <taxon>Gastropoda</taxon>
        <taxon>Caenogastropoda</taxon>
        <taxon>Sorbeoconcha</taxon>
        <taxon>Cerithioidea</taxon>
        <taxon>Batillariidae</taxon>
        <taxon>Batillaria</taxon>
    </lineage>
</organism>
<dbReference type="PANTHER" id="PTHR12268:SF14">
    <property type="entry name" value="DYSTROPHIN-1"/>
    <property type="match status" value="1"/>
</dbReference>
<name>A0ABD0K885_9CAEN</name>
<dbReference type="Gene3D" id="1.20.58.60">
    <property type="match status" value="4"/>
</dbReference>
<evidence type="ECO:0000256" key="2">
    <source>
        <dbReference type="ARBA" id="ARBA00022490"/>
    </source>
</evidence>
<dbReference type="SMART" id="SM00150">
    <property type="entry name" value="SPEC"/>
    <property type="match status" value="3"/>
</dbReference>
<evidence type="ECO:0000256" key="1">
    <source>
        <dbReference type="ARBA" id="ARBA00004496"/>
    </source>
</evidence>
<reference evidence="7 8" key="1">
    <citation type="journal article" date="2023" name="Sci. Data">
        <title>Genome assembly of the Korean intertidal mud-creeper Batillaria attramentaria.</title>
        <authorList>
            <person name="Patra A.K."/>
            <person name="Ho P.T."/>
            <person name="Jun S."/>
            <person name="Lee S.J."/>
            <person name="Kim Y."/>
            <person name="Won Y.J."/>
        </authorList>
    </citation>
    <scope>NUCLEOTIDE SEQUENCE [LARGE SCALE GENOMIC DNA]</scope>
    <source>
        <strain evidence="7">Wonlab-2016</strain>
    </source>
</reference>
<dbReference type="Pfam" id="PF00435">
    <property type="entry name" value="Spectrin"/>
    <property type="match status" value="4"/>
</dbReference>
<keyword evidence="2" id="KW-0963">Cytoplasm</keyword>
<keyword evidence="3" id="KW-0106">Calcium</keyword>
<dbReference type="EMBL" id="JACVVK020000229">
    <property type="protein sequence ID" value="KAK7483286.1"/>
    <property type="molecule type" value="Genomic_DNA"/>
</dbReference>
<evidence type="ECO:0000256" key="4">
    <source>
        <dbReference type="ARBA" id="ARBA00023212"/>
    </source>
</evidence>
<evidence type="ECO:0000313" key="7">
    <source>
        <dbReference type="EMBL" id="KAK7483286.1"/>
    </source>
</evidence>
<evidence type="ECO:0000256" key="3">
    <source>
        <dbReference type="ARBA" id="ARBA00022837"/>
    </source>
</evidence>
<comment type="subcellular location">
    <subcellularLocation>
        <location evidence="1">Cytoplasm</location>
    </subcellularLocation>
</comment>
<dbReference type="InterPro" id="IPR002017">
    <property type="entry name" value="Spectrin_repeat"/>
</dbReference>
<dbReference type="CDD" id="cd00176">
    <property type="entry name" value="SPEC"/>
    <property type="match status" value="2"/>
</dbReference>
<evidence type="ECO:0000313" key="8">
    <source>
        <dbReference type="Proteomes" id="UP001519460"/>
    </source>
</evidence>
<feature type="coiled-coil region" evidence="5">
    <location>
        <begin position="454"/>
        <end position="488"/>
    </location>
</feature>
<gene>
    <name evidence="7" type="ORF">BaRGS_00025453</name>
</gene>
<evidence type="ECO:0000256" key="5">
    <source>
        <dbReference type="SAM" id="Coils"/>
    </source>
</evidence>
<dbReference type="InterPro" id="IPR018159">
    <property type="entry name" value="Spectrin/alpha-actinin"/>
</dbReference>
<dbReference type="AlphaFoldDB" id="A0ABD0K885"/>
<keyword evidence="8" id="KW-1185">Reference proteome</keyword>
<evidence type="ECO:0000256" key="6">
    <source>
        <dbReference type="SAM" id="MobiDB-lite"/>
    </source>
</evidence>
<comment type="caution">
    <text evidence="7">The sequence shown here is derived from an EMBL/GenBank/DDBJ whole genome shotgun (WGS) entry which is preliminary data.</text>
</comment>
<proteinExistence type="predicted"/>
<accession>A0ABD0K885</accession>
<dbReference type="InterPro" id="IPR050774">
    <property type="entry name" value="KCMF1/Dystrophin"/>
</dbReference>
<evidence type="ECO:0008006" key="9">
    <source>
        <dbReference type="Google" id="ProtNLM"/>
    </source>
</evidence>
<feature type="region of interest" description="Disordered" evidence="6">
    <location>
        <begin position="285"/>
        <end position="310"/>
    </location>
</feature>
<keyword evidence="5" id="KW-0175">Coiled coil</keyword>
<dbReference type="SUPFAM" id="SSF46966">
    <property type="entry name" value="Spectrin repeat"/>
    <property type="match status" value="3"/>
</dbReference>
<protein>
    <recommendedName>
        <fullName evidence="9">Dystrophin</fullName>
    </recommendedName>
</protein>
<feature type="non-terminal residue" evidence="7">
    <location>
        <position position="576"/>
    </location>
</feature>